<evidence type="ECO:0000313" key="5">
    <source>
        <dbReference type="Proteomes" id="UP000461730"/>
    </source>
</evidence>
<evidence type="ECO:0000313" key="4">
    <source>
        <dbReference type="EMBL" id="MVT09613.1"/>
    </source>
</evidence>
<dbReference type="InterPro" id="IPR036890">
    <property type="entry name" value="HATPase_C_sf"/>
</dbReference>
<gene>
    <name evidence="4" type="ORF">GO493_15195</name>
</gene>
<name>A0A7K1U5H7_9BACT</name>
<dbReference type="SUPFAM" id="SSF55874">
    <property type="entry name" value="ATPase domain of HSP90 chaperone/DNA topoisomerase II/histidine kinase"/>
    <property type="match status" value="1"/>
</dbReference>
<keyword evidence="5" id="KW-1185">Reference proteome</keyword>
<feature type="transmembrane region" description="Helical" evidence="2">
    <location>
        <begin position="129"/>
        <end position="150"/>
    </location>
</feature>
<evidence type="ECO:0000256" key="1">
    <source>
        <dbReference type="SAM" id="Coils"/>
    </source>
</evidence>
<comment type="caution">
    <text evidence="4">The sequence shown here is derived from an EMBL/GenBank/DDBJ whole genome shotgun (WGS) entry which is preliminary data.</text>
</comment>
<protein>
    <submittedName>
        <fullName evidence="4">GHKL domain-containing protein</fullName>
    </submittedName>
</protein>
<feature type="transmembrane region" description="Helical" evidence="2">
    <location>
        <begin position="20"/>
        <end position="41"/>
    </location>
</feature>
<keyword evidence="1" id="KW-0175">Coiled coil</keyword>
<keyword evidence="2" id="KW-0812">Transmembrane</keyword>
<evidence type="ECO:0000256" key="2">
    <source>
        <dbReference type="SAM" id="Phobius"/>
    </source>
</evidence>
<dbReference type="InterPro" id="IPR010559">
    <property type="entry name" value="Sig_transdc_His_kin_internal"/>
</dbReference>
<dbReference type="Proteomes" id="UP000461730">
    <property type="component" value="Unassembled WGS sequence"/>
</dbReference>
<dbReference type="InterPro" id="IPR050640">
    <property type="entry name" value="Bact_2-comp_sensor_kinase"/>
</dbReference>
<feature type="domain" description="Signal transduction histidine kinase internal region" evidence="3">
    <location>
        <begin position="171"/>
        <end position="249"/>
    </location>
</feature>
<proteinExistence type="predicted"/>
<feature type="transmembrane region" description="Helical" evidence="2">
    <location>
        <begin position="86"/>
        <end position="109"/>
    </location>
</feature>
<accession>A0A7K1U5H7</accession>
<dbReference type="EMBL" id="WRXN01000006">
    <property type="protein sequence ID" value="MVT09613.1"/>
    <property type="molecule type" value="Genomic_DNA"/>
</dbReference>
<keyword evidence="2" id="KW-0472">Membrane</keyword>
<evidence type="ECO:0000259" key="3">
    <source>
        <dbReference type="Pfam" id="PF06580"/>
    </source>
</evidence>
<dbReference type="PANTHER" id="PTHR34220:SF7">
    <property type="entry name" value="SENSOR HISTIDINE KINASE YPDA"/>
    <property type="match status" value="1"/>
</dbReference>
<keyword evidence="2" id="KW-1133">Transmembrane helix</keyword>
<feature type="transmembrane region" description="Helical" evidence="2">
    <location>
        <begin position="47"/>
        <end position="74"/>
    </location>
</feature>
<dbReference type="GO" id="GO:0000155">
    <property type="term" value="F:phosphorelay sensor kinase activity"/>
    <property type="evidence" value="ECO:0007669"/>
    <property type="project" value="InterPro"/>
</dbReference>
<dbReference type="GO" id="GO:0016020">
    <property type="term" value="C:membrane"/>
    <property type="evidence" value="ECO:0007669"/>
    <property type="project" value="InterPro"/>
</dbReference>
<feature type="coiled-coil region" evidence="1">
    <location>
        <begin position="152"/>
        <end position="179"/>
    </location>
</feature>
<dbReference type="Pfam" id="PF06580">
    <property type="entry name" value="His_kinase"/>
    <property type="match status" value="1"/>
</dbReference>
<dbReference type="Gene3D" id="3.30.565.10">
    <property type="entry name" value="Histidine kinase-like ATPase, C-terminal domain"/>
    <property type="match status" value="1"/>
</dbReference>
<dbReference type="AlphaFoldDB" id="A0A7K1U5H7"/>
<dbReference type="PANTHER" id="PTHR34220">
    <property type="entry name" value="SENSOR HISTIDINE KINASE YPDA"/>
    <property type="match status" value="1"/>
</dbReference>
<organism evidence="4 5">
    <name type="scientific">Chitinophaga tropicalis</name>
    <dbReference type="NCBI Taxonomy" id="2683588"/>
    <lineage>
        <taxon>Bacteria</taxon>
        <taxon>Pseudomonadati</taxon>
        <taxon>Bacteroidota</taxon>
        <taxon>Chitinophagia</taxon>
        <taxon>Chitinophagales</taxon>
        <taxon>Chitinophagaceae</taxon>
        <taxon>Chitinophaga</taxon>
    </lineage>
</organism>
<reference evidence="4 5" key="1">
    <citation type="submission" date="2019-12" db="EMBL/GenBank/DDBJ databases">
        <title>Chitinophaga sp. strain ysch24 (GDMCC 1.1355), whole genome shotgun sequence.</title>
        <authorList>
            <person name="Zhang X."/>
        </authorList>
    </citation>
    <scope>NUCLEOTIDE SEQUENCE [LARGE SCALE GENOMIC DNA]</scope>
    <source>
        <strain evidence="5">ysch24</strain>
    </source>
</reference>
<sequence>MKAAPYTGSKQSWLIRYKLYHIPFWCLYHYLWWVVAMGNPLKAANSIFFSIFAVKFAFYVVFQALAVYFNLYFLMPRYLETNRFRVYFTALAVTLLSASLCIVSGYYLIAFLSHKSIAALYGDTACFFSFFSSAFPSTIASMTLAMSIKLTRQWLQDKRRQQLLEKEKLETELKFLRSQFNPHFLFNTINSIFFLIHKNPDKASSSLAKFSELLRYQLYECNDIQILLSKEISYLENFIELEKLRQNNNIDVQFTLNQQNSIHWGIAPFILMTFVENAFKHVSKHSDQPNWIKIQLDQEEEQLYFAVSNSTAETTYNEVVSYGGIGLQNVQRRMDLIYPGQYKLDIQSSDNCFVIKLQLSLSELVLAQPLQEQPVF</sequence>